<dbReference type="InterPro" id="IPR049549">
    <property type="entry name" value="RPN7_PSMD6_C"/>
</dbReference>
<dbReference type="PANTHER" id="PTHR14145:SF1">
    <property type="entry name" value="26S PROTEASOME NON-ATPASE REGULATORY SUBUNIT 6"/>
    <property type="match status" value="1"/>
</dbReference>
<dbReference type="InterPro" id="IPR019585">
    <property type="entry name" value="Rpn7/CSN1"/>
</dbReference>
<evidence type="ECO:0000256" key="1">
    <source>
        <dbReference type="ARBA" id="ARBA00022942"/>
    </source>
</evidence>
<dbReference type="PROSITE" id="PS50250">
    <property type="entry name" value="PCI"/>
    <property type="match status" value="1"/>
</dbReference>
<dbReference type="OrthoDB" id="1452at2759"/>
<dbReference type="RefSeq" id="XP_017999995.1">
    <property type="nucleotide sequence ID" value="XM_018140340.1"/>
</dbReference>
<feature type="region of interest" description="Disordered" evidence="3">
    <location>
        <begin position="60"/>
        <end position="95"/>
    </location>
</feature>
<dbReference type="InterPro" id="IPR000717">
    <property type="entry name" value="PCI_dom"/>
</dbReference>
<dbReference type="Pfam" id="PF01399">
    <property type="entry name" value="PCI"/>
    <property type="match status" value="1"/>
</dbReference>
<reference evidence="5 6" key="1">
    <citation type="submission" date="2015-06" db="EMBL/GenBank/DDBJ databases">
        <title>Draft genome of the ant-associated black yeast Phialophora attae CBS 131958.</title>
        <authorList>
            <person name="Moreno L.F."/>
            <person name="Stielow B.J."/>
            <person name="de Hoog S."/>
            <person name="Vicente V.A."/>
            <person name="Weiss V.A."/>
            <person name="de Vries M."/>
            <person name="Cruz L.M."/>
            <person name="Souza E.M."/>
        </authorList>
    </citation>
    <scope>NUCLEOTIDE SEQUENCE [LARGE SCALE GENOMIC DNA]</scope>
    <source>
        <strain evidence="5 6">CBS 131958</strain>
    </source>
</reference>
<feature type="compositionally biased region" description="Low complexity" evidence="3">
    <location>
        <begin position="74"/>
        <end position="88"/>
    </location>
</feature>
<evidence type="ECO:0000256" key="2">
    <source>
        <dbReference type="SAM" id="Coils"/>
    </source>
</evidence>
<keyword evidence="2" id="KW-0175">Coiled coil</keyword>
<dbReference type="VEuPathDB" id="FungiDB:AB675_11489"/>
<dbReference type="Proteomes" id="UP000038010">
    <property type="component" value="Unassembled WGS sequence"/>
</dbReference>
<dbReference type="SUPFAM" id="SSF46785">
    <property type="entry name" value="Winged helix' DNA-binding domain"/>
    <property type="match status" value="1"/>
</dbReference>
<dbReference type="GeneID" id="28732221"/>
<dbReference type="InterPro" id="IPR036390">
    <property type="entry name" value="WH_DNA-bd_sf"/>
</dbReference>
<evidence type="ECO:0000259" key="4">
    <source>
        <dbReference type="PROSITE" id="PS50250"/>
    </source>
</evidence>
<keyword evidence="1 5" id="KW-0647">Proteasome</keyword>
<gene>
    <name evidence="5" type="ORF">AB675_11489</name>
</gene>
<name>A0A0N1HTS6_9EURO</name>
<comment type="caution">
    <text evidence="5">The sequence shown here is derived from an EMBL/GenBank/DDBJ whole genome shotgun (WGS) entry which is preliminary data.</text>
</comment>
<dbReference type="SMART" id="SM00088">
    <property type="entry name" value="PINT"/>
    <property type="match status" value="1"/>
</dbReference>
<dbReference type="PANTHER" id="PTHR14145">
    <property type="entry name" value="26S PROTESOME SUBUNIT 6"/>
    <property type="match status" value="1"/>
</dbReference>
<dbReference type="AlphaFoldDB" id="A0A0N1HTS6"/>
<proteinExistence type="predicted"/>
<dbReference type="EMBL" id="LFJN01000013">
    <property type="protein sequence ID" value="KPI40032.1"/>
    <property type="molecule type" value="Genomic_DNA"/>
</dbReference>
<dbReference type="Gene3D" id="1.25.40.570">
    <property type="match status" value="2"/>
</dbReference>
<accession>A0A0N1HTS6</accession>
<feature type="domain" description="PCI" evidence="4">
    <location>
        <begin position="238"/>
        <end position="452"/>
    </location>
</feature>
<feature type="coiled-coil region" evidence="2">
    <location>
        <begin position="112"/>
        <end position="146"/>
    </location>
</feature>
<evidence type="ECO:0000313" key="5">
    <source>
        <dbReference type="EMBL" id="KPI40032.1"/>
    </source>
</evidence>
<dbReference type="STRING" id="1664694.A0A0N1HTS6"/>
<organism evidence="5 6">
    <name type="scientific">Cyphellophora attinorum</name>
    <dbReference type="NCBI Taxonomy" id="1664694"/>
    <lineage>
        <taxon>Eukaryota</taxon>
        <taxon>Fungi</taxon>
        <taxon>Dikarya</taxon>
        <taxon>Ascomycota</taxon>
        <taxon>Pezizomycotina</taxon>
        <taxon>Eurotiomycetes</taxon>
        <taxon>Chaetothyriomycetidae</taxon>
        <taxon>Chaetothyriales</taxon>
        <taxon>Cyphellophoraceae</taxon>
        <taxon>Cyphellophora</taxon>
    </lineage>
</organism>
<dbReference type="GO" id="GO:0005838">
    <property type="term" value="C:proteasome regulatory particle"/>
    <property type="evidence" value="ECO:0007669"/>
    <property type="project" value="TreeGrafter"/>
</dbReference>
<dbReference type="FunFam" id="1.25.40.570:FF:000013">
    <property type="entry name" value="Proteasome regulatory particle subunit (RpnG)"/>
    <property type="match status" value="1"/>
</dbReference>
<evidence type="ECO:0000256" key="3">
    <source>
        <dbReference type="SAM" id="MobiDB-lite"/>
    </source>
</evidence>
<keyword evidence="6" id="KW-1185">Reference proteome</keyword>
<protein>
    <submittedName>
        <fullName evidence="5">Putative 26S proteasome regulatory subunit rpn7</fullName>
    </submittedName>
</protein>
<evidence type="ECO:0000313" key="6">
    <source>
        <dbReference type="Proteomes" id="UP000038010"/>
    </source>
</evidence>
<dbReference type="FunFam" id="1.25.40.570:FF:000021">
    <property type="entry name" value="Putative proteasome regulatory particle subunit"/>
    <property type="match status" value="1"/>
</dbReference>
<dbReference type="Pfam" id="PF21154">
    <property type="entry name" value="RPN7_PSMD6_C"/>
    <property type="match status" value="1"/>
</dbReference>
<dbReference type="InterPro" id="IPR045135">
    <property type="entry name" value="Rpn7_N"/>
</dbReference>
<dbReference type="Pfam" id="PF10602">
    <property type="entry name" value="RPN7"/>
    <property type="match status" value="1"/>
</dbReference>
<sequence length="486" mass="54107">MGSEPQFAKYPDLRVAQAIFTLSTGPQAAQKASLTYLQNAIKEFKMAPLYRHLAHPTEGILNRSGEGTADGALSRTQSQQPQPARRPSLVASNLIPPNKKQVLSSGLLPWDEAQYEELKKDNEKELEDIQKEEDEAQEKAGETEVQAARSKRADFWARVGDKDKAISSYEQVFDKTGPLGTKIDIVLAIIRVGLFFNDKAFVKKQVERANILVEGGGDWDRRNRLKAYKGLHLLTVRSYNLAAPLLLDSLSTFTSYELCSYSDLVVYSVLAGTLSLKRTDFKKSVVDAAEIKVILGNDDEKLPGGDEEMKDVSAATESRATGLVNLSALGTGTEAQPEEAIDFKPLASLVNDLYNGNYRGFFQALADVEESFLATDRYLYEHRNWFVREMRLRGYQQLLQSYRVVGLATMAQAFGVSVDFLDRDLAKFIAGGKIHCTIDRVQGTIETTRPDDKNSQYSNVVKLGDQLITKLQKYGQAVRLRGSERA</sequence>
<dbReference type="GO" id="GO:0043161">
    <property type="term" value="P:proteasome-mediated ubiquitin-dependent protein catabolic process"/>
    <property type="evidence" value="ECO:0007669"/>
    <property type="project" value="TreeGrafter"/>
</dbReference>